<dbReference type="OrthoDB" id="411524at2759"/>
<dbReference type="InterPro" id="IPR029044">
    <property type="entry name" value="Nucleotide-diphossugar_trans"/>
</dbReference>
<accession>S7QDE0</accession>
<protein>
    <recommendedName>
        <fullName evidence="4">Nucleotide-diphospho-sugar transferase</fullName>
    </recommendedName>
</protein>
<dbReference type="eggNOG" id="ENOG502SEE7">
    <property type="taxonomic scope" value="Eukaryota"/>
</dbReference>
<name>S7QDE0_GLOTA</name>
<dbReference type="GeneID" id="19303605"/>
<gene>
    <name evidence="2" type="ORF">GLOTRDRAFT_136700</name>
</gene>
<dbReference type="Gene3D" id="3.90.550.10">
    <property type="entry name" value="Spore Coat Polysaccharide Biosynthesis Protein SpsA, Chain A"/>
    <property type="match status" value="1"/>
</dbReference>
<feature type="compositionally biased region" description="Basic and acidic residues" evidence="1">
    <location>
        <begin position="419"/>
        <end position="432"/>
    </location>
</feature>
<dbReference type="KEGG" id="gtr:GLOTRDRAFT_136700"/>
<dbReference type="Proteomes" id="UP000030669">
    <property type="component" value="Unassembled WGS sequence"/>
</dbReference>
<dbReference type="RefSeq" id="XP_007863201.1">
    <property type="nucleotide sequence ID" value="XM_007865010.1"/>
</dbReference>
<keyword evidence="3" id="KW-1185">Reference proteome</keyword>
<dbReference type="SUPFAM" id="SSF53448">
    <property type="entry name" value="Nucleotide-diphospho-sugar transferases"/>
    <property type="match status" value="1"/>
</dbReference>
<dbReference type="HOGENOM" id="CLU_043310_0_0_1"/>
<evidence type="ECO:0000313" key="2">
    <source>
        <dbReference type="EMBL" id="EPQ57856.1"/>
    </source>
</evidence>
<reference evidence="2 3" key="1">
    <citation type="journal article" date="2012" name="Science">
        <title>The Paleozoic origin of enzymatic lignin decomposition reconstructed from 31 fungal genomes.</title>
        <authorList>
            <person name="Floudas D."/>
            <person name="Binder M."/>
            <person name="Riley R."/>
            <person name="Barry K."/>
            <person name="Blanchette R.A."/>
            <person name="Henrissat B."/>
            <person name="Martinez A.T."/>
            <person name="Otillar R."/>
            <person name="Spatafora J.W."/>
            <person name="Yadav J.S."/>
            <person name="Aerts A."/>
            <person name="Benoit I."/>
            <person name="Boyd A."/>
            <person name="Carlson A."/>
            <person name="Copeland A."/>
            <person name="Coutinho P.M."/>
            <person name="de Vries R.P."/>
            <person name="Ferreira P."/>
            <person name="Findley K."/>
            <person name="Foster B."/>
            <person name="Gaskell J."/>
            <person name="Glotzer D."/>
            <person name="Gorecki P."/>
            <person name="Heitman J."/>
            <person name="Hesse C."/>
            <person name="Hori C."/>
            <person name="Igarashi K."/>
            <person name="Jurgens J.A."/>
            <person name="Kallen N."/>
            <person name="Kersten P."/>
            <person name="Kohler A."/>
            <person name="Kuees U."/>
            <person name="Kumar T.K.A."/>
            <person name="Kuo A."/>
            <person name="LaButti K."/>
            <person name="Larrondo L.F."/>
            <person name="Lindquist E."/>
            <person name="Ling A."/>
            <person name="Lombard V."/>
            <person name="Lucas S."/>
            <person name="Lundell T."/>
            <person name="Martin R."/>
            <person name="McLaughlin D.J."/>
            <person name="Morgenstern I."/>
            <person name="Morin E."/>
            <person name="Murat C."/>
            <person name="Nagy L.G."/>
            <person name="Nolan M."/>
            <person name="Ohm R.A."/>
            <person name="Patyshakuliyeva A."/>
            <person name="Rokas A."/>
            <person name="Ruiz-Duenas F.J."/>
            <person name="Sabat G."/>
            <person name="Salamov A."/>
            <person name="Samejima M."/>
            <person name="Schmutz J."/>
            <person name="Slot J.C."/>
            <person name="St John F."/>
            <person name="Stenlid J."/>
            <person name="Sun H."/>
            <person name="Sun S."/>
            <person name="Syed K."/>
            <person name="Tsang A."/>
            <person name="Wiebenga A."/>
            <person name="Young D."/>
            <person name="Pisabarro A."/>
            <person name="Eastwood D.C."/>
            <person name="Martin F."/>
            <person name="Cullen D."/>
            <person name="Grigoriev I.V."/>
            <person name="Hibbett D.S."/>
        </authorList>
    </citation>
    <scope>NUCLEOTIDE SEQUENCE [LARGE SCALE GENOMIC DNA]</scope>
    <source>
        <strain evidence="2 3">ATCC 11539</strain>
    </source>
</reference>
<evidence type="ECO:0008006" key="4">
    <source>
        <dbReference type="Google" id="ProtNLM"/>
    </source>
</evidence>
<evidence type="ECO:0000256" key="1">
    <source>
        <dbReference type="SAM" id="MobiDB-lite"/>
    </source>
</evidence>
<organism evidence="2 3">
    <name type="scientific">Gloeophyllum trabeum (strain ATCC 11539 / FP-39264 / Madison 617)</name>
    <name type="common">Brown rot fungus</name>
    <dbReference type="NCBI Taxonomy" id="670483"/>
    <lineage>
        <taxon>Eukaryota</taxon>
        <taxon>Fungi</taxon>
        <taxon>Dikarya</taxon>
        <taxon>Basidiomycota</taxon>
        <taxon>Agaricomycotina</taxon>
        <taxon>Agaricomycetes</taxon>
        <taxon>Gloeophyllales</taxon>
        <taxon>Gloeophyllaceae</taxon>
        <taxon>Gloeophyllum</taxon>
    </lineage>
</organism>
<sequence>MPFTTRYVLPVALVLFFGLNYAFLSYTHPIDSLKSVINLKQQSDSTINFHLNVSSPSDSKVADTAMAPVVFALVTFGASSATEGLLALKTALMHVSRPADFHIICSPDAVPIIQEKIDLFSRPAYPVNVRYYPLTDAMIRARASRAGVDTRYSAGLGGLVKVFIHELLYDVEKVIFYDTDMLFLVDPFLLWREFQEMHDDQMIAFPTLGADSDPMEICTCVMLLNLRAMRATSFMPSTLFPPSSPKSISPAAWRATGTDPLKPKFGDQGLYWAVWKHRPEYFKHLSMSWDITHCRFSYGLSLADGDDSMPEEEQVAHQKEQFDVRTAPERFTQLFPGIVHFNCQPDYDVVWNEPKNAQRPRWGPFVTVAIQYKWIWLNRGQGDARVDARIVRRPEGEWWWDQVFHRKGGSLSVEELEDDLSRRRGGQEEPISRSKTVGHRRVSH</sequence>
<feature type="region of interest" description="Disordered" evidence="1">
    <location>
        <begin position="415"/>
        <end position="444"/>
    </location>
</feature>
<proteinExistence type="predicted"/>
<evidence type="ECO:0000313" key="3">
    <source>
        <dbReference type="Proteomes" id="UP000030669"/>
    </source>
</evidence>
<dbReference type="OMA" id="GRWWDER"/>
<dbReference type="EMBL" id="KB469298">
    <property type="protein sequence ID" value="EPQ57856.1"/>
    <property type="molecule type" value="Genomic_DNA"/>
</dbReference>
<dbReference type="AlphaFoldDB" id="S7QDE0"/>